<evidence type="ECO:0000256" key="3">
    <source>
        <dbReference type="ARBA" id="ARBA00023239"/>
    </source>
</evidence>
<comment type="caution">
    <text evidence="6">The sequence shown here is derived from an EMBL/GenBank/DDBJ whole genome shotgun (WGS) entry which is preliminary data.</text>
</comment>
<dbReference type="InterPro" id="IPR015421">
    <property type="entry name" value="PyrdxlP-dep_Trfase_major"/>
</dbReference>
<reference evidence="6 7" key="1">
    <citation type="journal article" date="2019" name="Sci. Rep.">
        <title>A multi-omics analysis of the grapevine pathogen Lasiodiplodia theobromae reveals that temperature affects the expression of virulence- and pathogenicity-related genes.</title>
        <authorList>
            <person name="Felix C."/>
            <person name="Meneses R."/>
            <person name="Goncalves M.F.M."/>
            <person name="Tilleman L."/>
            <person name="Duarte A.S."/>
            <person name="Jorrin-Novo J.V."/>
            <person name="Van de Peer Y."/>
            <person name="Deforce D."/>
            <person name="Van Nieuwerburgh F."/>
            <person name="Esteves A.C."/>
            <person name="Alves A."/>
        </authorList>
    </citation>
    <scope>NUCLEOTIDE SEQUENCE [LARGE SCALE GENOMIC DNA]</scope>
    <source>
        <strain evidence="6 7">LA-SOL3</strain>
    </source>
</reference>
<protein>
    <submittedName>
        <fullName evidence="6">L-aspartate decarboxylase</fullName>
    </submittedName>
</protein>
<accession>A0A5N5DHL8</accession>
<keyword evidence="3" id="KW-0456">Lyase</keyword>
<dbReference type="Pfam" id="PF00282">
    <property type="entry name" value="Pyridoxal_deC"/>
    <property type="match status" value="1"/>
</dbReference>
<proteinExistence type="predicted"/>
<dbReference type="InterPro" id="IPR015424">
    <property type="entry name" value="PyrdxlP-dep_Trfase"/>
</dbReference>
<organism evidence="6 7">
    <name type="scientific">Lasiodiplodia theobromae</name>
    <dbReference type="NCBI Taxonomy" id="45133"/>
    <lineage>
        <taxon>Eukaryota</taxon>
        <taxon>Fungi</taxon>
        <taxon>Dikarya</taxon>
        <taxon>Ascomycota</taxon>
        <taxon>Pezizomycotina</taxon>
        <taxon>Dothideomycetes</taxon>
        <taxon>Dothideomycetes incertae sedis</taxon>
        <taxon>Botryosphaeriales</taxon>
        <taxon>Botryosphaeriaceae</taxon>
        <taxon>Lasiodiplodia</taxon>
    </lineage>
</organism>
<dbReference type="GO" id="GO:0030170">
    <property type="term" value="F:pyridoxal phosphate binding"/>
    <property type="evidence" value="ECO:0007669"/>
    <property type="project" value="InterPro"/>
</dbReference>
<evidence type="ECO:0000256" key="1">
    <source>
        <dbReference type="ARBA" id="ARBA00001933"/>
    </source>
</evidence>
<sequence length="851" mass="93647">MGHSARNLKYYPLALRKAFDGPLGFAGDTFTVKTARNEEKLFIELSTWELLNLKPDTILDLPVRLNVDYGISSKYIERILDEFGIQSRGKDALDREFGIEKPPQYMISNTRHYSWPKGAAIAGIGSENVVGINVDYGARINIEELEKRLEENLKNEQAVYAVVAIIGSTEEGSVDPLGKIVAMRRRFQARGLSFAIHADAAWGGYFASMLPRDYTPGAGFLGSMPVNLGDAEGFVPDSSLRTETQEDIWWMRQADSITLDPHKAGYIPYPAGGLCYKDGRMRYLITWTSPYLSQGSTSSIGIYGAEGSKPGASAVSTFMSNKCIGLDPEGYGALLGEATFTCSRLSAQWAAMTDDTMDFVVVPFNMLPSELADDATPESIEAEKQWIRDNILSSSNTSIVANATTSPGGDTALSLLRKLGSDLNINAFAINFRNSDGTLNEDTLEANYLMRRVVENFSVDSPGDKPSEIPLYLTSTEFSPELYGECAQKFKERLGLRKDQNDLFVLRNVVMSPFPTEKDFIAELTGVFKKVVGQEAKVSRERNELTKDNHEFLVQGEEPIYFVHKPSFHAANHRRQAILEVDLPSNIKFEYQTLKSQYPDEIITFITNQAVDLTQVINESGELNGYLYSGRTGPILPATPAKITGKWLDRPLAGPSLATEYPSTRMPFYLYGDLDGASSGSSSSSKLHIDHALLRSPNIQLTAPGVDLSFSSPPRQVRENGTSSGSGSGNRTPLLLFLDDVREETMQPFPDKNATLASLPNFFFREGAEFAVSVWEDPVAGCQDGQQVLEAWEKLGKGGDGGGDEDLLVGRGTMKLSCGVFVDAEWLNVDPYKRVDPVGAWLKECEKIGNA</sequence>
<dbReference type="Proteomes" id="UP000325902">
    <property type="component" value="Unassembled WGS sequence"/>
</dbReference>
<dbReference type="GO" id="GO:0019752">
    <property type="term" value="P:carboxylic acid metabolic process"/>
    <property type="evidence" value="ECO:0007669"/>
    <property type="project" value="InterPro"/>
</dbReference>
<feature type="region of interest" description="Disordered" evidence="5">
    <location>
        <begin position="704"/>
        <end position="731"/>
    </location>
</feature>
<dbReference type="SUPFAM" id="SSF53383">
    <property type="entry name" value="PLP-dependent transferases"/>
    <property type="match status" value="1"/>
</dbReference>
<keyword evidence="7" id="KW-1185">Reference proteome</keyword>
<evidence type="ECO:0000256" key="2">
    <source>
        <dbReference type="ARBA" id="ARBA00022898"/>
    </source>
</evidence>
<comment type="cofactor">
    <cofactor evidence="1 4">
        <name>pyridoxal 5'-phosphate</name>
        <dbReference type="ChEBI" id="CHEBI:597326"/>
    </cofactor>
</comment>
<evidence type="ECO:0000313" key="6">
    <source>
        <dbReference type="EMBL" id="KAB2577070.1"/>
    </source>
</evidence>
<dbReference type="InterPro" id="IPR050477">
    <property type="entry name" value="GrpII_AminoAcid_Decarb"/>
</dbReference>
<dbReference type="AlphaFoldDB" id="A0A5N5DHL8"/>
<evidence type="ECO:0000313" key="7">
    <source>
        <dbReference type="Proteomes" id="UP000325902"/>
    </source>
</evidence>
<keyword evidence="2 4" id="KW-0663">Pyridoxal phosphate</keyword>
<dbReference type="InterPro" id="IPR002129">
    <property type="entry name" value="PyrdxlP-dep_de-COase"/>
</dbReference>
<evidence type="ECO:0000256" key="4">
    <source>
        <dbReference type="PIRSR" id="PIRSR602129-50"/>
    </source>
</evidence>
<dbReference type="GO" id="GO:0016830">
    <property type="term" value="F:carbon-carbon lyase activity"/>
    <property type="evidence" value="ECO:0007669"/>
    <property type="project" value="InterPro"/>
</dbReference>
<dbReference type="Gene3D" id="3.40.640.10">
    <property type="entry name" value="Type I PLP-dependent aspartate aminotransferase-like (Major domain)"/>
    <property type="match status" value="1"/>
</dbReference>
<feature type="modified residue" description="N6-(pyridoxal phosphate)lysine" evidence="4">
    <location>
        <position position="263"/>
    </location>
</feature>
<gene>
    <name evidence="6" type="primary">mfnA_0</name>
    <name evidence="6" type="ORF">DBV05_g4252</name>
</gene>
<dbReference type="OrthoDB" id="2161780at2759"/>
<dbReference type="PANTHER" id="PTHR42735:SF4">
    <property type="entry name" value="PYRIDOXAL PHOSPHATE-DEPENDENT DECARBOXYLASE FAMILY PROTEIN"/>
    <property type="match status" value="1"/>
</dbReference>
<name>A0A5N5DHL8_9PEZI</name>
<dbReference type="EMBL" id="VCHE01000019">
    <property type="protein sequence ID" value="KAB2577070.1"/>
    <property type="molecule type" value="Genomic_DNA"/>
</dbReference>
<dbReference type="PANTHER" id="PTHR42735">
    <property type="match status" value="1"/>
</dbReference>
<evidence type="ECO:0000256" key="5">
    <source>
        <dbReference type="SAM" id="MobiDB-lite"/>
    </source>
</evidence>